<dbReference type="SUPFAM" id="SSF56784">
    <property type="entry name" value="HAD-like"/>
    <property type="match status" value="1"/>
</dbReference>
<protein>
    <submittedName>
        <fullName evidence="3">Zinc/cadmium/mercury/lead-transporting ATPase</fullName>
    </submittedName>
</protein>
<feature type="transmembrane region" description="Helical" evidence="2">
    <location>
        <begin position="66"/>
        <end position="86"/>
    </location>
</feature>
<proteinExistence type="inferred from homology"/>
<evidence type="ECO:0000313" key="3">
    <source>
        <dbReference type="EMBL" id="KTF05453.1"/>
    </source>
</evidence>
<dbReference type="AlphaFoldDB" id="A0A1B6NQ23"/>
<dbReference type="InterPro" id="IPR036412">
    <property type="entry name" value="HAD-like_sf"/>
</dbReference>
<keyword evidence="2" id="KW-1133">Transmembrane helix</keyword>
<dbReference type="PRINTS" id="PR00119">
    <property type="entry name" value="CATATPASE"/>
</dbReference>
<dbReference type="Gene3D" id="3.40.50.1000">
    <property type="entry name" value="HAD superfamily/HAD-like"/>
    <property type="match status" value="1"/>
</dbReference>
<dbReference type="PANTHER" id="PTHR48085:SF5">
    <property type="entry name" value="CADMIUM_ZINC-TRANSPORTING ATPASE HMA4-RELATED"/>
    <property type="match status" value="1"/>
</dbReference>
<comment type="caution">
    <text evidence="3">The sequence shown here is derived from an EMBL/GenBank/DDBJ whole genome shotgun (WGS) entry which is preliminary data.</text>
</comment>
<dbReference type="GO" id="GO:0015086">
    <property type="term" value="F:cadmium ion transmembrane transporter activity"/>
    <property type="evidence" value="ECO:0007669"/>
    <property type="project" value="TreeGrafter"/>
</dbReference>
<name>A0A1B6NQ23_9ZZZZ</name>
<dbReference type="Pfam" id="PF08282">
    <property type="entry name" value="Hydrolase_3"/>
    <property type="match status" value="1"/>
</dbReference>
<comment type="similarity">
    <text evidence="1">Belongs to the cation transport ATPase (P-type) (TC 3.A.3) family. Type IB subfamily.</text>
</comment>
<keyword evidence="2" id="KW-0812">Transmembrane</keyword>
<dbReference type="InterPro" id="IPR051014">
    <property type="entry name" value="Cation_Transport_ATPase_IB"/>
</dbReference>
<keyword evidence="2" id="KW-0472">Membrane</keyword>
<evidence type="ECO:0000256" key="2">
    <source>
        <dbReference type="SAM" id="Phobius"/>
    </source>
</evidence>
<reference evidence="3" key="1">
    <citation type="submission" date="2013-11" db="EMBL/GenBank/DDBJ databases">
        <title>Microbial diversity, functional groups and degradation webs in Northern and Southern Mediterranean and Red Sea marine crude oil polluted sites.</title>
        <authorList>
            <person name="Daffonchio D."/>
            <person name="Mapelli F."/>
            <person name="Ferrer M."/>
            <person name="Richter M."/>
            <person name="Cherif A."/>
            <person name="Malkawi H.I."/>
            <person name="Yakimov M.M."/>
            <person name="Abdel-Fattah Y.R."/>
            <person name="Blaghen M."/>
            <person name="Golyshin P.N."/>
            <person name="Kalogerakis N."/>
            <person name="Boon N."/>
            <person name="Magagnini M."/>
            <person name="Fava F."/>
        </authorList>
    </citation>
    <scope>NUCLEOTIDE SEQUENCE</scope>
</reference>
<dbReference type="InterPro" id="IPR023214">
    <property type="entry name" value="HAD_sf"/>
</dbReference>
<dbReference type="PANTHER" id="PTHR48085">
    <property type="entry name" value="CADMIUM/ZINC-TRANSPORTING ATPASE HMA2-RELATED"/>
    <property type="match status" value="1"/>
</dbReference>
<evidence type="ECO:0000256" key="1">
    <source>
        <dbReference type="ARBA" id="ARBA00006024"/>
    </source>
</evidence>
<dbReference type="EMBL" id="AYSL01001775">
    <property type="protein sequence ID" value="KTF05453.1"/>
    <property type="molecule type" value="Genomic_DNA"/>
</dbReference>
<dbReference type="PROSITE" id="PS01229">
    <property type="entry name" value="COF_2"/>
    <property type="match status" value="1"/>
</dbReference>
<dbReference type="GO" id="GO:0016020">
    <property type="term" value="C:membrane"/>
    <property type="evidence" value="ECO:0007669"/>
    <property type="project" value="TreeGrafter"/>
</dbReference>
<sequence>MNAQGGVMMIGDGINDAPALKQASIGVAMGSGTDVALETADAAILRDRVTDIPAQIRLARATMANIRQNVSIALGLKAIFLVTTVFGMTGLWIAILADTGATVLVTLNALRLLRYNPEQKR</sequence>
<accession>A0A1B6NQ23</accession>
<feature type="transmembrane region" description="Helical" evidence="2">
    <location>
        <begin position="92"/>
        <end position="113"/>
    </location>
</feature>
<organism evidence="3">
    <name type="scientific">marine sediment metagenome</name>
    <dbReference type="NCBI Taxonomy" id="412755"/>
    <lineage>
        <taxon>unclassified sequences</taxon>
        <taxon>metagenomes</taxon>
        <taxon>ecological metagenomes</taxon>
    </lineage>
</organism>
<gene>
    <name evidence="3" type="ORF">MGSAQ_003049</name>
</gene>